<gene>
    <name evidence="8" type="primary">pTP</name>
</gene>
<accession>A0A6N3IR64</accession>
<keyword evidence="3" id="KW-0235">DNA replication</keyword>
<keyword evidence="5" id="KW-0190">Covalent protein-DNA linkage</keyword>
<dbReference type="GO" id="GO:0006260">
    <property type="term" value="P:DNA replication"/>
    <property type="evidence" value="ECO:0007669"/>
    <property type="project" value="UniProtKB-KW"/>
</dbReference>
<proteinExistence type="predicted"/>
<dbReference type="KEGG" id="vg:80536745"/>
<dbReference type="RefSeq" id="YP_010798521.1">
    <property type="nucleotide sequence ID" value="NC_076486.1"/>
</dbReference>
<feature type="region of interest" description="Disordered" evidence="7">
    <location>
        <begin position="367"/>
        <end position="406"/>
    </location>
</feature>
<organism evidence="8 9">
    <name type="scientific">Bearded dragon adenovirus 1</name>
    <dbReference type="NCBI Taxonomy" id="2729647"/>
    <lineage>
        <taxon>Viruses</taxon>
        <taxon>Varidnaviria</taxon>
        <taxon>Bamfordvirae</taxon>
        <taxon>Preplasmiviricota</taxon>
        <taxon>Polisuviricotina</taxon>
        <taxon>Pharingeaviricetes</taxon>
        <taxon>Rowavirales</taxon>
        <taxon>Adenoviridae</taxon>
        <taxon>Barthadenovirus</taxon>
        <taxon>Barthadenovirus draconis</taxon>
        <taxon>Lizard atadenovirus B</taxon>
    </lineage>
</organism>
<keyword evidence="1" id="KW-0597">Phosphoprotein</keyword>
<dbReference type="GeneID" id="80536745"/>
<dbReference type="Pfam" id="PF02459">
    <property type="entry name" value="Adeno_terminal"/>
    <property type="match status" value="1"/>
</dbReference>
<keyword evidence="6" id="KW-0238">DNA-binding</keyword>
<keyword evidence="9" id="KW-1185">Reference proteome</keyword>
<reference evidence="8" key="1">
    <citation type="journal article" date="2020" name="Infect. Genet. Evol.">
        <title>The complete genome sequence of bearded dragon adenovirus 1 harbors three genes encoding proteins of the C-type lectin-like domain superfamily.</title>
        <authorList>
            <person name="Penzes J.J."/>
            <person name="Szirovicza L."/>
            <person name="Harrach B."/>
        </authorList>
    </citation>
    <scope>NUCLEOTIDE SEQUENCE</scope>
    <source>
        <strain evidence="8">BD5H2</strain>
    </source>
</reference>
<dbReference type="GO" id="GO:0039693">
    <property type="term" value="P:viral DNA genome replication"/>
    <property type="evidence" value="ECO:0007669"/>
    <property type="project" value="UniProtKB-KW"/>
</dbReference>
<evidence type="ECO:0000313" key="8">
    <source>
        <dbReference type="EMBL" id="QJR83089.1"/>
    </source>
</evidence>
<dbReference type="EMBL" id="MT050041">
    <property type="protein sequence ID" value="QJR83089.1"/>
    <property type="molecule type" value="Genomic_DNA"/>
</dbReference>
<evidence type="ECO:0000313" key="9">
    <source>
        <dbReference type="Proteomes" id="UP000676569"/>
    </source>
</evidence>
<protein>
    <submittedName>
        <fullName evidence="8">PTP</fullName>
    </submittedName>
</protein>
<feature type="compositionally biased region" description="Acidic residues" evidence="7">
    <location>
        <begin position="372"/>
        <end position="381"/>
    </location>
</feature>
<evidence type="ECO:0000256" key="2">
    <source>
        <dbReference type="ARBA" id="ARBA00022562"/>
    </source>
</evidence>
<evidence type="ECO:0000256" key="3">
    <source>
        <dbReference type="ARBA" id="ARBA00022705"/>
    </source>
</evidence>
<name>A0A6N3IR64_9ADEN</name>
<evidence type="ECO:0000256" key="6">
    <source>
        <dbReference type="ARBA" id="ARBA00023125"/>
    </source>
</evidence>
<dbReference type="GO" id="GO:0003677">
    <property type="term" value="F:DNA binding"/>
    <property type="evidence" value="ECO:0007669"/>
    <property type="project" value="UniProtKB-KW"/>
</dbReference>
<evidence type="ECO:0000256" key="7">
    <source>
        <dbReference type="SAM" id="MobiDB-lite"/>
    </source>
</evidence>
<dbReference type="InterPro" id="IPR003391">
    <property type="entry name" value="Adeno_preterminal"/>
</dbReference>
<dbReference type="Proteomes" id="UP000676569">
    <property type="component" value="Segment"/>
</dbReference>
<evidence type="ECO:0000256" key="1">
    <source>
        <dbReference type="ARBA" id="ARBA00022553"/>
    </source>
</evidence>
<keyword evidence="4" id="KW-1194">Viral DNA replication</keyword>
<evidence type="ECO:0000256" key="4">
    <source>
        <dbReference type="ARBA" id="ARBA00023109"/>
    </source>
</evidence>
<sequence>MAADQQIAAWRWMTGQRLATLRYMNLTTDLAAGTLRDNTTVTERGIKWASRFLGYQLCQLLDLSPDGPVTSQPPFSDGQPPPNLLLGYYYAIRSLNAYFFDQRTISNLSYRIHMDRSYARRMLWTVLTDSSYSVDTGAFARALHETEDIGNTMAQIQNSILMDRVLSSLNIEPVRGLGLGVGAAAAAPADQQQGNILRGLGPAIQQQSAHRSATLTVRPNFAEGFWESGVGDDEANLLSASLTARLALINYITLCHRTPSPTLLHLPFNGDWLVDFIRYFSGLQLQREPLETDFKKVIQIMTLGRGGGDMRGGALTLRSGTRVGLPFRLRPRERGRAVTASLRRSRGESIQAFIDSLPLRRRRRIQRPAPAEPEEQEEEERGSDQMPGPSRTQPAEPYDSEAEESDFDFEEDGDALDFNNEVITAIAELIEALEQELDENARRGPFFNFGTRLYGLLLEADNADRINREFLLNWLHAFFILEHLNSTLYYLHQRFRTEPMARRTLFMSFVQIVLRGRREDGTELYSRVWFDRSENPFAQLSQRIVTDFIGIVERAGQAVDLEDPEERDQLLRDMEFVENSGEAGDVINQIQASALATDSVELSFRVKLGGEVAYSQNRRVQRAFRALRLQALRQLGPLA</sequence>
<evidence type="ECO:0000256" key="5">
    <source>
        <dbReference type="ARBA" id="ARBA00023124"/>
    </source>
</evidence>
<keyword evidence="2" id="KW-1048">Host nucleus</keyword>